<keyword evidence="2" id="KW-1185">Reference proteome</keyword>
<proteinExistence type="predicted"/>
<organism evidence="1 2">
    <name type="scientific">Triparma strigata</name>
    <dbReference type="NCBI Taxonomy" id="1606541"/>
    <lineage>
        <taxon>Eukaryota</taxon>
        <taxon>Sar</taxon>
        <taxon>Stramenopiles</taxon>
        <taxon>Ochrophyta</taxon>
        <taxon>Bolidophyceae</taxon>
        <taxon>Parmales</taxon>
        <taxon>Triparmaceae</taxon>
        <taxon>Triparma</taxon>
    </lineage>
</organism>
<dbReference type="Proteomes" id="UP001165085">
    <property type="component" value="Unassembled WGS sequence"/>
</dbReference>
<reference evidence="2" key="1">
    <citation type="journal article" date="2023" name="Commun. Biol.">
        <title>Genome analysis of Parmales, the sister group of diatoms, reveals the evolutionary specialization of diatoms from phago-mixotrophs to photoautotrophs.</title>
        <authorList>
            <person name="Ban H."/>
            <person name="Sato S."/>
            <person name="Yoshikawa S."/>
            <person name="Yamada K."/>
            <person name="Nakamura Y."/>
            <person name="Ichinomiya M."/>
            <person name="Sato N."/>
            <person name="Blanc-Mathieu R."/>
            <person name="Endo H."/>
            <person name="Kuwata A."/>
            <person name="Ogata H."/>
        </authorList>
    </citation>
    <scope>NUCLEOTIDE SEQUENCE [LARGE SCALE GENOMIC DNA]</scope>
    <source>
        <strain evidence="2">NIES 3701</strain>
    </source>
</reference>
<sequence length="195" mass="21790">MEEQDVNIDEKLTSMDWFMETNSKTAEKNIDDKMAGMKKFMEDNTKEMDKKLDVKLKLLGNTAKDMDKLLDAKLKLLENTANGLGGRMDIVKQEIIAAVAVVKKEVDVCGYVARGHPLSAPNDPYPKATFTPDLGIIEEKRRKDEEKRRKDAAARGECPDCGVTNPKKCEFGNTSGEHKGRRYCGSCSSGCEYDD</sequence>
<name>A0A9W7BV70_9STRA</name>
<dbReference type="EMBL" id="BRXY01000483">
    <property type="protein sequence ID" value="GMH97197.1"/>
    <property type="molecule type" value="Genomic_DNA"/>
</dbReference>
<accession>A0A9W7BV70</accession>
<dbReference type="AlphaFoldDB" id="A0A9W7BV70"/>
<comment type="caution">
    <text evidence="1">The sequence shown here is derived from an EMBL/GenBank/DDBJ whole genome shotgun (WGS) entry which is preliminary data.</text>
</comment>
<evidence type="ECO:0000313" key="1">
    <source>
        <dbReference type="EMBL" id="GMH97197.1"/>
    </source>
</evidence>
<evidence type="ECO:0000313" key="2">
    <source>
        <dbReference type="Proteomes" id="UP001165085"/>
    </source>
</evidence>
<protein>
    <submittedName>
        <fullName evidence="1">Uncharacterized protein</fullName>
    </submittedName>
</protein>
<gene>
    <name evidence="1" type="ORF">TrST_g8894</name>
</gene>